<dbReference type="InterPro" id="IPR036894">
    <property type="entry name" value="YbaB-like_sf"/>
</dbReference>
<dbReference type="GO" id="GO:0005829">
    <property type="term" value="C:cytosol"/>
    <property type="evidence" value="ECO:0007669"/>
    <property type="project" value="TreeGrafter"/>
</dbReference>
<proteinExistence type="inferred from homology"/>
<dbReference type="HAMAP" id="MF_00274">
    <property type="entry name" value="DNA_YbaB_EbfC"/>
    <property type="match status" value="1"/>
</dbReference>
<reference evidence="2" key="1">
    <citation type="submission" date="2019-08" db="EMBL/GenBank/DDBJ databases">
        <authorList>
            <person name="Kucharzyk K."/>
            <person name="Murdoch R.W."/>
            <person name="Higgins S."/>
            <person name="Loffler F."/>
        </authorList>
    </citation>
    <scope>NUCLEOTIDE SEQUENCE</scope>
</reference>
<dbReference type="GO" id="GO:0003677">
    <property type="term" value="F:DNA binding"/>
    <property type="evidence" value="ECO:0007669"/>
    <property type="project" value="UniProtKB-KW"/>
</dbReference>
<dbReference type="EMBL" id="VSSQ01064161">
    <property type="protein sequence ID" value="MPN17121.1"/>
    <property type="molecule type" value="Genomic_DNA"/>
</dbReference>
<gene>
    <name evidence="2" type="ORF">SDC9_164471</name>
</gene>
<dbReference type="Pfam" id="PF02575">
    <property type="entry name" value="YbaB_DNA_bd"/>
    <property type="match status" value="1"/>
</dbReference>
<dbReference type="InterPro" id="IPR004401">
    <property type="entry name" value="YbaB/EbfC"/>
</dbReference>
<keyword evidence="1" id="KW-0238">DNA-binding</keyword>
<name>A0A645FRR9_9ZZZZ</name>
<comment type="caution">
    <text evidence="2">The sequence shown here is derived from an EMBL/GenBank/DDBJ whole genome shotgun (WGS) entry which is preliminary data.</text>
</comment>
<dbReference type="PANTHER" id="PTHR33449">
    <property type="entry name" value="NUCLEOID-ASSOCIATED PROTEIN YBAB"/>
    <property type="match status" value="1"/>
</dbReference>
<accession>A0A645FRR9</accession>
<organism evidence="2">
    <name type="scientific">bioreactor metagenome</name>
    <dbReference type="NCBI Taxonomy" id="1076179"/>
    <lineage>
        <taxon>unclassified sequences</taxon>
        <taxon>metagenomes</taxon>
        <taxon>ecological metagenomes</taxon>
    </lineage>
</organism>
<dbReference type="PIRSF" id="PIRSF004555">
    <property type="entry name" value="UCP004555"/>
    <property type="match status" value="1"/>
</dbReference>
<dbReference type="PANTHER" id="PTHR33449:SF1">
    <property type="entry name" value="NUCLEOID-ASSOCIATED PROTEIN YBAB"/>
    <property type="match status" value="1"/>
</dbReference>
<evidence type="ECO:0000256" key="1">
    <source>
        <dbReference type="ARBA" id="ARBA00023125"/>
    </source>
</evidence>
<dbReference type="AlphaFoldDB" id="A0A645FRR9"/>
<protein>
    <submittedName>
        <fullName evidence="2">Nucleoid-associated protein</fullName>
    </submittedName>
</protein>
<dbReference type="SUPFAM" id="SSF82607">
    <property type="entry name" value="YbaB-like"/>
    <property type="match status" value="1"/>
</dbReference>
<dbReference type="NCBIfam" id="TIGR00103">
    <property type="entry name" value="DNA_YbaB_EbfC"/>
    <property type="match status" value="1"/>
</dbReference>
<dbReference type="Gene3D" id="3.30.1310.10">
    <property type="entry name" value="Nucleoid-associated protein YbaB-like domain"/>
    <property type="match status" value="1"/>
</dbReference>
<sequence length="103" mass="10862">MKMDKLLKQAQRMQAEMALAQEQLAGTVVEGVSGGGMVKATVNGHGDVLSVSISPEVVDPKDVEMLEDLIISAIKEALKQSKEMANNKMNSITGGMGGFPGLM</sequence>
<evidence type="ECO:0000313" key="2">
    <source>
        <dbReference type="EMBL" id="MPN17121.1"/>
    </source>
</evidence>